<dbReference type="SMART" id="SM00479">
    <property type="entry name" value="EXOIII"/>
    <property type="match status" value="1"/>
</dbReference>
<dbReference type="AlphaFoldDB" id="A0AAW3MTF3"/>
<dbReference type="PANTHER" id="PTHR30231">
    <property type="entry name" value="DNA POLYMERASE III SUBUNIT EPSILON"/>
    <property type="match status" value="1"/>
</dbReference>
<dbReference type="GO" id="GO:0006259">
    <property type="term" value="P:DNA metabolic process"/>
    <property type="evidence" value="ECO:0007669"/>
    <property type="project" value="UniProtKB-ARBA"/>
</dbReference>
<proteinExistence type="predicted"/>
<dbReference type="CDD" id="cd06127">
    <property type="entry name" value="DEDDh"/>
    <property type="match status" value="1"/>
</dbReference>
<dbReference type="PANTHER" id="PTHR30231:SF4">
    <property type="entry name" value="PROTEIN NEN2"/>
    <property type="match status" value="1"/>
</dbReference>
<evidence type="ECO:0000259" key="4">
    <source>
        <dbReference type="SMART" id="SM00479"/>
    </source>
</evidence>
<dbReference type="Pfam" id="PF00929">
    <property type="entry name" value="RNase_T"/>
    <property type="match status" value="1"/>
</dbReference>
<gene>
    <name evidence="5" type="ORF">WJ96_04675</name>
</gene>
<protein>
    <recommendedName>
        <fullName evidence="4">Exonuclease domain-containing protein</fullName>
    </recommendedName>
</protein>
<dbReference type="GO" id="GO:0008408">
    <property type="term" value="F:3'-5' exonuclease activity"/>
    <property type="evidence" value="ECO:0007669"/>
    <property type="project" value="TreeGrafter"/>
</dbReference>
<keyword evidence="6" id="KW-1185">Reference proteome</keyword>
<dbReference type="Proteomes" id="UP000056453">
    <property type="component" value="Unassembled WGS sequence"/>
</dbReference>
<sequence>MVSLRRAARLLELYGDEFNQFIEDRAMYPNAIALARLVSKPIVAFDLEHTGGAGDNRAITDFGAMLVTPDGDVSSFASLVKPPAGINFNSYVCQLTGIYPETVKDAPGWAHVLHEFVLPNRGALWVGFNSRSCDMPMVRKESSRVGHELELFSQFDLMRVGKLEGGLTKRLAQLVPEFDTSGAHRGLKDALMTLALLEAQLPLLTELEVKNQLAPAAQAPKSRRLRLTDELLAGAGKRKLDVSQFLVAPGAVRNGQPWSDDEIIWACRQYRGTRKGGKTKTVKELAVLNGRSAYGVACALFKHGVISAEERDQYKSA</sequence>
<evidence type="ECO:0000256" key="2">
    <source>
        <dbReference type="ARBA" id="ARBA00022801"/>
    </source>
</evidence>
<evidence type="ECO:0000256" key="1">
    <source>
        <dbReference type="ARBA" id="ARBA00022722"/>
    </source>
</evidence>
<name>A0AAW3MTF3_9BURK</name>
<reference evidence="5 6" key="1">
    <citation type="submission" date="2015-11" db="EMBL/GenBank/DDBJ databases">
        <title>Expanding the genomic diversity of Burkholderia species for the development of highly accurate diagnostics.</title>
        <authorList>
            <person name="Sahl J."/>
            <person name="Keim P."/>
            <person name="Wagner D."/>
        </authorList>
    </citation>
    <scope>NUCLEOTIDE SEQUENCE [LARGE SCALE GENOMIC DNA]</scope>
    <source>
        <strain evidence="5 6">MSMB1808WGS</strain>
    </source>
</reference>
<dbReference type="RefSeq" id="WP_059928411.1">
    <property type="nucleotide sequence ID" value="NZ_LPBG01000117.1"/>
</dbReference>
<dbReference type="InterPro" id="IPR013520">
    <property type="entry name" value="Ribonucl_H"/>
</dbReference>
<accession>A0AAW3MTF3</accession>
<dbReference type="GO" id="GO:0003676">
    <property type="term" value="F:nucleic acid binding"/>
    <property type="evidence" value="ECO:0007669"/>
    <property type="project" value="InterPro"/>
</dbReference>
<evidence type="ECO:0000313" key="6">
    <source>
        <dbReference type="Proteomes" id="UP000056453"/>
    </source>
</evidence>
<comment type="caution">
    <text evidence="5">The sequence shown here is derived from an EMBL/GenBank/DDBJ whole genome shotgun (WGS) entry which is preliminary data.</text>
</comment>
<dbReference type="Gene3D" id="3.30.420.10">
    <property type="entry name" value="Ribonuclease H-like superfamily/Ribonuclease H"/>
    <property type="match status" value="1"/>
</dbReference>
<evidence type="ECO:0000256" key="3">
    <source>
        <dbReference type="ARBA" id="ARBA00022839"/>
    </source>
</evidence>
<evidence type="ECO:0000313" key="5">
    <source>
        <dbReference type="EMBL" id="KVP97867.1"/>
    </source>
</evidence>
<dbReference type="InterPro" id="IPR036397">
    <property type="entry name" value="RNaseH_sf"/>
</dbReference>
<dbReference type="InterPro" id="IPR012337">
    <property type="entry name" value="RNaseH-like_sf"/>
</dbReference>
<keyword evidence="2" id="KW-0378">Hydrolase</keyword>
<dbReference type="EMBL" id="LPBJ01000047">
    <property type="protein sequence ID" value="KVP97867.1"/>
    <property type="molecule type" value="Genomic_DNA"/>
</dbReference>
<organism evidence="5 6">
    <name type="scientific">Burkholderia ubonensis</name>
    <dbReference type="NCBI Taxonomy" id="101571"/>
    <lineage>
        <taxon>Bacteria</taxon>
        <taxon>Pseudomonadati</taxon>
        <taxon>Pseudomonadota</taxon>
        <taxon>Betaproteobacteria</taxon>
        <taxon>Burkholderiales</taxon>
        <taxon>Burkholderiaceae</taxon>
        <taxon>Burkholderia</taxon>
        <taxon>Burkholderia cepacia complex</taxon>
    </lineage>
</organism>
<keyword evidence="1" id="KW-0540">Nuclease</keyword>
<keyword evidence="3" id="KW-0269">Exonuclease</keyword>
<feature type="domain" description="Exonuclease" evidence="4">
    <location>
        <begin position="41"/>
        <end position="206"/>
    </location>
</feature>
<dbReference type="SUPFAM" id="SSF53098">
    <property type="entry name" value="Ribonuclease H-like"/>
    <property type="match status" value="1"/>
</dbReference>